<accession>G7Q7Y8</accession>
<feature type="transmembrane region" description="Helical" evidence="1">
    <location>
        <begin position="134"/>
        <end position="158"/>
    </location>
</feature>
<feature type="transmembrane region" description="Helical" evidence="1">
    <location>
        <begin position="104"/>
        <end position="127"/>
    </location>
</feature>
<dbReference type="InterPro" id="IPR038770">
    <property type="entry name" value="Na+/solute_symporter_sf"/>
</dbReference>
<keyword evidence="3" id="KW-1185">Reference proteome</keyword>
<dbReference type="InterPro" id="IPR016833">
    <property type="entry name" value="Put_Na-Bile_cotransptr"/>
</dbReference>
<dbReference type="PANTHER" id="PTHR18640">
    <property type="entry name" value="SOLUTE CARRIER FAMILY 10 MEMBER 7"/>
    <property type="match status" value="1"/>
</dbReference>
<evidence type="ECO:0000313" key="2">
    <source>
        <dbReference type="EMBL" id="EHJ47682.1"/>
    </source>
</evidence>
<dbReference type="EMBL" id="CM001368">
    <property type="protein sequence ID" value="EHJ47682.1"/>
    <property type="molecule type" value="Genomic_DNA"/>
</dbReference>
<dbReference type="PANTHER" id="PTHR18640:SF5">
    <property type="entry name" value="SODIUM_BILE ACID COTRANSPORTER 7"/>
    <property type="match status" value="1"/>
</dbReference>
<feature type="transmembrane region" description="Helical" evidence="1">
    <location>
        <begin position="12"/>
        <end position="31"/>
    </location>
</feature>
<keyword evidence="1" id="KW-0812">Transmembrane</keyword>
<name>G7Q7Y8_9BACT</name>
<dbReference type="PIRSF" id="PIRSF026166">
    <property type="entry name" value="UCP026166"/>
    <property type="match status" value="1"/>
</dbReference>
<dbReference type="OrthoDB" id="9792271at2"/>
<organism evidence="2 3">
    <name type="scientific">Solidesulfovibrio carbinoliphilus subsp. oakridgensis</name>
    <dbReference type="NCBI Taxonomy" id="694327"/>
    <lineage>
        <taxon>Bacteria</taxon>
        <taxon>Pseudomonadati</taxon>
        <taxon>Thermodesulfobacteriota</taxon>
        <taxon>Desulfovibrionia</taxon>
        <taxon>Desulfovibrionales</taxon>
        <taxon>Desulfovibrionaceae</taxon>
        <taxon>Solidesulfovibrio</taxon>
    </lineage>
</organism>
<feature type="transmembrane region" description="Helical" evidence="1">
    <location>
        <begin position="73"/>
        <end position="92"/>
    </location>
</feature>
<dbReference type="RefSeq" id="WP_009181076.1">
    <property type="nucleotide sequence ID" value="NZ_CM001368.1"/>
</dbReference>
<feature type="transmembrane region" description="Helical" evidence="1">
    <location>
        <begin position="287"/>
        <end position="308"/>
    </location>
</feature>
<feature type="transmembrane region" description="Helical" evidence="1">
    <location>
        <begin position="236"/>
        <end position="256"/>
    </location>
</feature>
<feature type="transmembrane region" description="Helical" evidence="1">
    <location>
        <begin position="43"/>
        <end position="61"/>
    </location>
</feature>
<feature type="transmembrane region" description="Helical" evidence="1">
    <location>
        <begin position="170"/>
        <end position="189"/>
    </location>
</feature>
<sequence>MILKLLRKMAGDWFLAGMIAAVVLASLFPGFGAAGGAMHADVVSDAGIFAVFLLHGLALSTRSLRQGMARWKLHLLVQTLTFVAFPLLFIPFKAVFGGLVPEGLMLGFLYLCALPSTIQSSVAMTAIGKGNVPAAIFNATLSGLLGIFLTPAIVGLAIDMQGAGGMPFGKAVANLATLLFLPFVLGQVLRPVFGRLAARHKKGINVFDKLVILMLVYGSFCDSVKSGLWTNNGIEVIAMTIGGAALFLGMALFISTKVSARLGFSKEDQITAIFCGSKKTLASGVPMARLLFGAHPALGMIVLPIMFYHQLQLFVCSIMAGRFASRFDAPTVPDASGAGGPAVAAVRVRSQA</sequence>
<dbReference type="GO" id="GO:0005886">
    <property type="term" value="C:plasma membrane"/>
    <property type="evidence" value="ECO:0007669"/>
    <property type="project" value="TreeGrafter"/>
</dbReference>
<reference evidence="3" key="1">
    <citation type="journal article" date="2015" name="Genome Announc.">
        <title>High-Quality Draft Genome Sequence of Desulfovibrio carbinoliphilus FW-101-2B, an Organic Acid-Oxidizing Sulfate-Reducing Bacterium Isolated from Uranium(VI)-Contaminated Groundwater.</title>
        <authorList>
            <person name="Ramsay B.D."/>
            <person name="Hwang C."/>
            <person name="Woo H.L."/>
            <person name="Carroll S.L."/>
            <person name="Lucas S."/>
            <person name="Han J."/>
            <person name="Lapidus A.L."/>
            <person name="Cheng J.F."/>
            <person name="Goodwin L.A."/>
            <person name="Pitluck S."/>
            <person name="Peters L."/>
            <person name="Chertkov O."/>
            <person name="Held B."/>
            <person name="Detter J.C."/>
            <person name="Han C.S."/>
            <person name="Tapia R."/>
            <person name="Land M.L."/>
            <person name="Hauser L.J."/>
            <person name="Kyrpides N.C."/>
            <person name="Ivanova N.N."/>
            <person name="Mikhailova N."/>
            <person name="Pagani I."/>
            <person name="Woyke T."/>
            <person name="Arkin A.P."/>
            <person name="Dehal P."/>
            <person name="Chivian D."/>
            <person name="Criddle C.S."/>
            <person name="Wu W."/>
            <person name="Chakraborty R."/>
            <person name="Hazen T.C."/>
            <person name="Fields M.W."/>
        </authorList>
    </citation>
    <scope>NUCLEOTIDE SEQUENCE [LARGE SCALE GENOMIC DNA]</scope>
    <source>
        <strain evidence="3">FW-101-2B</strain>
    </source>
</reference>
<dbReference type="eggNOG" id="COG0385">
    <property type="taxonomic scope" value="Bacteria"/>
</dbReference>
<dbReference type="Pfam" id="PF13593">
    <property type="entry name" value="SBF_like"/>
    <property type="match status" value="1"/>
</dbReference>
<dbReference type="AlphaFoldDB" id="G7Q7Y8"/>
<keyword evidence="1" id="KW-0472">Membrane</keyword>
<protein>
    <submittedName>
        <fullName evidence="2">Bile acid:sodium symporter</fullName>
    </submittedName>
</protein>
<dbReference type="HOGENOM" id="CLU_039013_1_0_7"/>
<keyword evidence="1" id="KW-1133">Transmembrane helix</keyword>
<evidence type="ECO:0000256" key="1">
    <source>
        <dbReference type="SAM" id="Phobius"/>
    </source>
</evidence>
<proteinExistence type="predicted"/>
<evidence type="ECO:0000313" key="3">
    <source>
        <dbReference type="Proteomes" id="UP000004662"/>
    </source>
</evidence>
<dbReference type="STRING" id="694327.DFW101_1674"/>
<dbReference type="Proteomes" id="UP000004662">
    <property type="component" value="Chromosome"/>
</dbReference>
<gene>
    <name evidence="2" type="ORF">DFW101_1674</name>
</gene>
<dbReference type="Gene3D" id="1.20.1530.20">
    <property type="match status" value="1"/>
</dbReference>